<dbReference type="AlphaFoldDB" id="A0AAE0MHX0"/>
<reference evidence="1" key="1">
    <citation type="journal article" date="2023" name="Mol. Phylogenet. Evol.">
        <title>Genome-scale phylogeny and comparative genomics of the fungal order Sordariales.</title>
        <authorList>
            <person name="Hensen N."/>
            <person name="Bonometti L."/>
            <person name="Westerberg I."/>
            <person name="Brannstrom I.O."/>
            <person name="Guillou S."/>
            <person name="Cros-Aarteil S."/>
            <person name="Calhoun S."/>
            <person name="Haridas S."/>
            <person name="Kuo A."/>
            <person name="Mondo S."/>
            <person name="Pangilinan J."/>
            <person name="Riley R."/>
            <person name="LaButti K."/>
            <person name="Andreopoulos B."/>
            <person name="Lipzen A."/>
            <person name="Chen C."/>
            <person name="Yan M."/>
            <person name="Daum C."/>
            <person name="Ng V."/>
            <person name="Clum A."/>
            <person name="Steindorff A."/>
            <person name="Ohm R.A."/>
            <person name="Martin F."/>
            <person name="Silar P."/>
            <person name="Natvig D.O."/>
            <person name="Lalanne C."/>
            <person name="Gautier V."/>
            <person name="Ament-Velasquez S.L."/>
            <person name="Kruys A."/>
            <person name="Hutchinson M.I."/>
            <person name="Powell A.J."/>
            <person name="Barry K."/>
            <person name="Miller A.N."/>
            <person name="Grigoriev I.V."/>
            <person name="Debuchy R."/>
            <person name="Gladieux P."/>
            <person name="Hiltunen Thoren M."/>
            <person name="Johannesson H."/>
        </authorList>
    </citation>
    <scope>NUCLEOTIDE SEQUENCE</scope>
    <source>
        <strain evidence="1">SMH4131-1</strain>
    </source>
</reference>
<organism evidence="1 2">
    <name type="scientific">Cercophora scortea</name>
    <dbReference type="NCBI Taxonomy" id="314031"/>
    <lineage>
        <taxon>Eukaryota</taxon>
        <taxon>Fungi</taxon>
        <taxon>Dikarya</taxon>
        <taxon>Ascomycota</taxon>
        <taxon>Pezizomycotina</taxon>
        <taxon>Sordariomycetes</taxon>
        <taxon>Sordariomycetidae</taxon>
        <taxon>Sordariales</taxon>
        <taxon>Lasiosphaeriaceae</taxon>
        <taxon>Cercophora</taxon>
    </lineage>
</organism>
<dbReference type="EMBL" id="JAUEPO010000002">
    <property type="protein sequence ID" value="KAK3331639.1"/>
    <property type="molecule type" value="Genomic_DNA"/>
</dbReference>
<reference evidence="1" key="2">
    <citation type="submission" date="2023-06" db="EMBL/GenBank/DDBJ databases">
        <authorList>
            <consortium name="Lawrence Berkeley National Laboratory"/>
            <person name="Haridas S."/>
            <person name="Hensen N."/>
            <person name="Bonometti L."/>
            <person name="Westerberg I."/>
            <person name="Brannstrom I.O."/>
            <person name="Guillou S."/>
            <person name="Cros-Aarteil S."/>
            <person name="Calhoun S."/>
            <person name="Kuo A."/>
            <person name="Mondo S."/>
            <person name="Pangilinan J."/>
            <person name="Riley R."/>
            <person name="Labutti K."/>
            <person name="Andreopoulos B."/>
            <person name="Lipzen A."/>
            <person name="Chen C."/>
            <person name="Yanf M."/>
            <person name="Daum C."/>
            <person name="Ng V."/>
            <person name="Clum A."/>
            <person name="Steindorff A."/>
            <person name="Ohm R."/>
            <person name="Martin F."/>
            <person name="Silar P."/>
            <person name="Natvig D."/>
            <person name="Lalanne C."/>
            <person name="Gautier V."/>
            <person name="Ament-Velasquez S.L."/>
            <person name="Kruys A."/>
            <person name="Hutchinson M.I."/>
            <person name="Powell A.J."/>
            <person name="Barry K."/>
            <person name="Miller A.N."/>
            <person name="Grigoriev I.V."/>
            <person name="Debuchy R."/>
            <person name="Gladieux P."/>
            <person name="Thoren M.H."/>
            <person name="Johannesson H."/>
        </authorList>
    </citation>
    <scope>NUCLEOTIDE SEQUENCE</scope>
    <source>
        <strain evidence="1">SMH4131-1</strain>
    </source>
</reference>
<dbReference type="Proteomes" id="UP001286456">
    <property type="component" value="Unassembled WGS sequence"/>
</dbReference>
<evidence type="ECO:0000313" key="1">
    <source>
        <dbReference type="EMBL" id="KAK3331639.1"/>
    </source>
</evidence>
<sequence>MARPVPQRRPLSRGELEDGCPIYGGFVCRRIFMDRFSRQFNSLHRPLYMGVNFSCHDPRAPINQIIWPTPELIPGDPRFVTWPSIFEFDTLLPSSSTVLKGWLAPGPQSLAKNERRIEYREKVCIDLTTFVVCLSVVRRTVNGQSMIGFGLKCGRGGYSYNLNKFVSLQLEDTVDFAMTFALIIALSVVREVVAANAGRYPPINKVFIRAPSRHNLEYIYGALAYSIADPRSLDYLAEPPTFFPPAHEENIRRIHDEIGRIEDMAGKGTTTVKFWNLTRMNDVTTIDDIALQVLRHPEEEFVRTQ</sequence>
<comment type="caution">
    <text evidence="1">The sequence shown here is derived from an EMBL/GenBank/DDBJ whole genome shotgun (WGS) entry which is preliminary data.</text>
</comment>
<name>A0AAE0MHX0_9PEZI</name>
<evidence type="ECO:0000313" key="2">
    <source>
        <dbReference type="Proteomes" id="UP001286456"/>
    </source>
</evidence>
<proteinExistence type="predicted"/>
<keyword evidence="2" id="KW-1185">Reference proteome</keyword>
<accession>A0AAE0MHX0</accession>
<gene>
    <name evidence="1" type="ORF">B0T19DRAFT_438527</name>
</gene>
<protein>
    <submittedName>
        <fullName evidence="1">Uncharacterized protein</fullName>
    </submittedName>
</protein>